<dbReference type="PANTHER" id="PTHR30137:SF6">
    <property type="entry name" value="LUCIFERASE-LIKE MONOOXYGENASE"/>
    <property type="match status" value="1"/>
</dbReference>
<dbReference type="InterPro" id="IPR011251">
    <property type="entry name" value="Luciferase-like_dom"/>
</dbReference>
<proteinExistence type="predicted"/>
<dbReference type="Pfam" id="PF00296">
    <property type="entry name" value="Bac_luciferase"/>
    <property type="match status" value="1"/>
</dbReference>
<dbReference type="Gene3D" id="3.20.20.30">
    <property type="entry name" value="Luciferase-like domain"/>
    <property type="match status" value="1"/>
</dbReference>
<comment type="similarity">
    <text evidence="1">To bacterial alkanal monooxygenase alpha and beta chains.</text>
</comment>
<evidence type="ECO:0000313" key="3">
    <source>
        <dbReference type="EMBL" id="MFD2675018.1"/>
    </source>
</evidence>
<dbReference type="PANTHER" id="PTHR30137">
    <property type="entry name" value="LUCIFERASE-LIKE MONOOXYGENASE"/>
    <property type="match status" value="1"/>
</dbReference>
<dbReference type="InterPro" id="IPR019949">
    <property type="entry name" value="CmoO-like"/>
</dbReference>
<keyword evidence="4" id="KW-1185">Reference proteome</keyword>
<comment type="caution">
    <text evidence="3">The sequence shown here is derived from an EMBL/GenBank/DDBJ whole genome shotgun (WGS) entry which is preliminary data.</text>
</comment>
<evidence type="ECO:0000259" key="2">
    <source>
        <dbReference type="Pfam" id="PF00296"/>
    </source>
</evidence>
<dbReference type="Proteomes" id="UP001597453">
    <property type="component" value="Unassembled WGS sequence"/>
</dbReference>
<dbReference type="InterPro" id="IPR036661">
    <property type="entry name" value="Luciferase-like_sf"/>
</dbReference>
<dbReference type="RefSeq" id="WP_159421396.1">
    <property type="nucleotide sequence ID" value="NZ_JBHUNF010000004.1"/>
</dbReference>
<dbReference type="CDD" id="cd00347">
    <property type="entry name" value="Flavin_utilizing_monoxygenases"/>
    <property type="match status" value="1"/>
</dbReference>
<evidence type="ECO:0000313" key="4">
    <source>
        <dbReference type="Proteomes" id="UP001597453"/>
    </source>
</evidence>
<evidence type="ECO:0000256" key="1">
    <source>
        <dbReference type="ARBA" id="ARBA00007789"/>
    </source>
</evidence>
<protein>
    <submittedName>
        <fullName evidence="3">LLM class flavin-dependent oxidoreductase</fullName>
        <ecNumber evidence="3">1.-.-.-</ecNumber>
    </submittedName>
</protein>
<dbReference type="NCBIfam" id="TIGR03558">
    <property type="entry name" value="oxido_grp_1"/>
    <property type="match status" value="1"/>
</dbReference>
<dbReference type="EC" id="1.-.-.-" evidence="3"/>
<accession>A0ABW5RIV7</accession>
<dbReference type="SUPFAM" id="SSF51679">
    <property type="entry name" value="Bacterial luciferase-like"/>
    <property type="match status" value="1"/>
</dbReference>
<keyword evidence="3" id="KW-0560">Oxidoreductase</keyword>
<name>A0ABW5RIV7_9MICO</name>
<reference evidence="4" key="1">
    <citation type="journal article" date="2019" name="Int. J. Syst. Evol. Microbiol.">
        <title>The Global Catalogue of Microorganisms (GCM) 10K type strain sequencing project: providing services to taxonomists for standard genome sequencing and annotation.</title>
        <authorList>
            <consortium name="The Broad Institute Genomics Platform"/>
            <consortium name="The Broad Institute Genome Sequencing Center for Infectious Disease"/>
            <person name="Wu L."/>
            <person name="Ma J."/>
        </authorList>
    </citation>
    <scope>NUCLEOTIDE SEQUENCE [LARGE SCALE GENOMIC DNA]</scope>
    <source>
        <strain evidence="4">TISTR 1511</strain>
    </source>
</reference>
<dbReference type="EMBL" id="JBHUNF010000004">
    <property type="protein sequence ID" value="MFD2675018.1"/>
    <property type="molecule type" value="Genomic_DNA"/>
</dbReference>
<dbReference type="InterPro" id="IPR050766">
    <property type="entry name" value="Bact_Lucif_Oxidored"/>
</dbReference>
<dbReference type="GO" id="GO:0016491">
    <property type="term" value="F:oxidoreductase activity"/>
    <property type="evidence" value="ECO:0007669"/>
    <property type="project" value="UniProtKB-KW"/>
</dbReference>
<organism evidence="3 4">
    <name type="scientific">Gulosibacter bifidus</name>
    <dbReference type="NCBI Taxonomy" id="272239"/>
    <lineage>
        <taxon>Bacteria</taxon>
        <taxon>Bacillati</taxon>
        <taxon>Actinomycetota</taxon>
        <taxon>Actinomycetes</taxon>
        <taxon>Micrococcales</taxon>
        <taxon>Microbacteriaceae</taxon>
        <taxon>Gulosibacter</taxon>
    </lineage>
</organism>
<sequence>MTNVSVLDLIMLRRGESVATGLQHSHQLVQAADRLGYTRYWVAEHHNSEAIASTSPATTLAYLGQGTERIRLGSGGVMLPNHTPLVVAEQFALLSHMYPGRIDLGLGRAPGTDPVTVAAVRGRPLTEGRLPDAVARYPQDVLEIAGYFGDVRPQADRERFRQVRAAADLPHPPQLWLLGSSNYSAALAGELGLPFAYANHFAFGSNPRQAFAAYRDGFVPSAVCPEPLAMISASVLIADSVDAATRLDLPSRVFRYQLMSGTPRAMLTPDEAQEFADNIVNPQLWFRATGSQYLGSAEQVRDRLHDLVTQTGADELIVTLGGSDLATRMHTLTELAPLAQQPGDR</sequence>
<feature type="domain" description="Luciferase-like" evidence="2">
    <location>
        <begin position="19"/>
        <end position="314"/>
    </location>
</feature>
<gene>
    <name evidence="3" type="ORF">ACFSUQ_06895</name>
</gene>